<accession>A0A2S8SNX2</accession>
<keyword evidence="8" id="KW-0720">Serine protease</keyword>
<dbReference type="PROSITE" id="PS50106">
    <property type="entry name" value="PDZ"/>
    <property type="match status" value="2"/>
</dbReference>
<dbReference type="Gene3D" id="2.30.42.10">
    <property type="match status" value="2"/>
</dbReference>
<dbReference type="SUPFAM" id="SSF50494">
    <property type="entry name" value="Trypsin-like serine proteases"/>
    <property type="match status" value="1"/>
</dbReference>
<feature type="compositionally biased region" description="Low complexity" evidence="11">
    <location>
        <begin position="83"/>
        <end position="94"/>
    </location>
</feature>
<dbReference type="SMART" id="SM00228">
    <property type="entry name" value="PDZ"/>
    <property type="match status" value="2"/>
</dbReference>
<keyword evidence="5" id="KW-0677">Repeat</keyword>
<dbReference type="Pfam" id="PF13180">
    <property type="entry name" value="PDZ_2"/>
    <property type="match status" value="1"/>
</dbReference>
<feature type="binding site" evidence="10">
    <location>
        <position position="224"/>
    </location>
    <ligand>
        <name>substrate</name>
    </ligand>
</feature>
<dbReference type="InterPro" id="IPR036034">
    <property type="entry name" value="PDZ_sf"/>
</dbReference>
<dbReference type="AlphaFoldDB" id="A0A2S8SNX2"/>
<evidence type="ECO:0000256" key="1">
    <source>
        <dbReference type="ARBA" id="ARBA00004418"/>
    </source>
</evidence>
<keyword evidence="3 13" id="KW-0645">Protease</keyword>
<dbReference type="RefSeq" id="WP_106381332.1">
    <property type="nucleotide sequence ID" value="NZ_NIGF01000031.1"/>
</dbReference>
<feature type="active site" description="Charge relay system" evidence="9">
    <location>
        <position position="193"/>
    </location>
</feature>
<dbReference type="GO" id="GO:0042597">
    <property type="term" value="C:periplasmic space"/>
    <property type="evidence" value="ECO:0007669"/>
    <property type="project" value="UniProtKB-SubCell"/>
</dbReference>
<evidence type="ECO:0000256" key="7">
    <source>
        <dbReference type="ARBA" id="ARBA00022801"/>
    </source>
</evidence>
<evidence type="ECO:0000256" key="5">
    <source>
        <dbReference type="ARBA" id="ARBA00022737"/>
    </source>
</evidence>
<dbReference type="PANTHER" id="PTHR22939">
    <property type="entry name" value="SERINE PROTEASE FAMILY S1C HTRA-RELATED"/>
    <property type="match status" value="1"/>
</dbReference>
<keyword evidence="6" id="KW-0574">Periplasm</keyword>
<evidence type="ECO:0000256" key="8">
    <source>
        <dbReference type="ARBA" id="ARBA00022825"/>
    </source>
</evidence>
<feature type="region of interest" description="Disordered" evidence="11">
    <location>
        <begin position="446"/>
        <end position="470"/>
    </location>
</feature>
<reference evidence="13 14" key="1">
    <citation type="journal article" date="2018" name="Syst. Appl. Microbiol.">
        <title>Abditibacterium utsteinense sp. nov., the first cultivated member of candidate phylum FBP, isolated from ice-free Antarctic soil samples.</title>
        <authorList>
            <person name="Tahon G."/>
            <person name="Tytgat B."/>
            <person name="Lebbe L."/>
            <person name="Carlier A."/>
            <person name="Willems A."/>
        </authorList>
    </citation>
    <scope>NUCLEOTIDE SEQUENCE [LARGE SCALE GENOMIC DNA]</scope>
    <source>
        <strain evidence="13 14">LMG 29911</strain>
    </source>
</reference>
<keyword evidence="14" id="KW-1185">Reference proteome</keyword>
<feature type="active site" description="Charge relay system" evidence="9">
    <location>
        <position position="299"/>
    </location>
</feature>
<keyword evidence="4" id="KW-0732">Signal</keyword>
<evidence type="ECO:0000256" key="11">
    <source>
        <dbReference type="SAM" id="MobiDB-lite"/>
    </source>
</evidence>
<evidence type="ECO:0000256" key="9">
    <source>
        <dbReference type="PIRSR" id="PIRSR611782-1"/>
    </source>
</evidence>
<protein>
    <submittedName>
        <fullName evidence="13">Serine protease Do</fullName>
    </submittedName>
</protein>
<dbReference type="OrthoDB" id="9758917at2"/>
<dbReference type="InterPro" id="IPR041489">
    <property type="entry name" value="PDZ_6"/>
</dbReference>
<evidence type="ECO:0000256" key="6">
    <source>
        <dbReference type="ARBA" id="ARBA00022764"/>
    </source>
</evidence>
<dbReference type="SUPFAM" id="SSF50156">
    <property type="entry name" value="PDZ domain-like"/>
    <property type="match status" value="2"/>
</dbReference>
<evidence type="ECO:0000313" key="13">
    <source>
        <dbReference type="EMBL" id="PQV62494.1"/>
    </source>
</evidence>
<feature type="binding site" evidence="10">
    <location>
        <begin position="297"/>
        <end position="299"/>
    </location>
    <ligand>
        <name>substrate</name>
    </ligand>
</feature>
<dbReference type="GO" id="GO:0006508">
    <property type="term" value="P:proteolysis"/>
    <property type="evidence" value="ECO:0007669"/>
    <property type="project" value="UniProtKB-KW"/>
</dbReference>
<dbReference type="Pfam" id="PF13365">
    <property type="entry name" value="Trypsin_2"/>
    <property type="match status" value="1"/>
</dbReference>
<keyword evidence="7" id="KW-0378">Hydrolase</keyword>
<evidence type="ECO:0000313" key="14">
    <source>
        <dbReference type="Proteomes" id="UP000237684"/>
    </source>
</evidence>
<evidence type="ECO:0000256" key="2">
    <source>
        <dbReference type="ARBA" id="ARBA00010541"/>
    </source>
</evidence>
<dbReference type="Proteomes" id="UP000237684">
    <property type="component" value="Unassembled WGS sequence"/>
</dbReference>
<dbReference type="EMBL" id="NIGF01000031">
    <property type="protein sequence ID" value="PQV62494.1"/>
    <property type="molecule type" value="Genomic_DNA"/>
</dbReference>
<evidence type="ECO:0000256" key="4">
    <source>
        <dbReference type="ARBA" id="ARBA00022729"/>
    </source>
</evidence>
<feature type="domain" description="PDZ" evidence="12">
    <location>
        <begin position="478"/>
        <end position="559"/>
    </location>
</feature>
<name>A0A2S8SNX2_9BACT</name>
<evidence type="ECO:0000256" key="10">
    <source>
        <dbReference type="PIRSR" id="PIRSR611782-2"/>
    </source>
</evidence>
<dbReference type="Gene3D" id="2.40.10.120">
    <property type="match status" value="1"/>
</dbReference>
<evidence type="ECO:0000259" key="12">
    <source>
        <dbReference type="PROSITE" id="PS50106"/>
    </source>
</evidence>
<feature type="active site" description="Charge relay system" evidence="9">
    <location>
        <position position="224"/>
    </location>
</feature>
<gene>
    <name evidence="13" type="ORF">B1R32_1317</name>
</gene>
<dbReference type="FunFam" id="2.40.10.10:FF:000001">
    <property type="entry name" value="Periplasmic serine protease DegS"/>
    <property type="match status" value="1"/>
</dbReference>
<comment type="subcellular location">
    <subcellularLocation>
        <location evidence="1">Periplasm</location>
    </subcellularLocation>
</comment>
<sequence length="569" mass="59480">MSDFNNNRRTRRALQAGVVIAAIGSGYALRDMNVVAQNGAETTAPPTQKAPVVQTAATRDAASMQGAFADVAAAVEPAVVTITNAGSPDSKSSGGPSGRAPRMRPFGQGQSAPQGADPFNGGDLQEFFKQFQRNFGFNEQSFNSNSWQGRVLRDKWADAKAQFVQERGGGRSGGGLGSGMIYRSDGLIITNAHVVKGATTVLVTLSDGRKFEKAKVLGRDERTDIAVVKIDATNLPTVKLGDSDDPRVGDWAIAVGNPFGLDHTLTVGVISAKARQLRLAEDTRTDYLQTDASINPGNSGGPLLDIYGRVIGVNNAIYSESGGNQGIGFAIPVNTARFVADKIVKDGRVRRSYLGVKISNVEDTGTAFGLDPKLKGVLIQEVSDPNTPGAKAGLQPGDVVTQFNGKNVSTSSELQALVGNSAVGSNADLTVVRNGKTINLTAKLDELKDDSGAKPEAPNAPNSEPMKGQTSIIPGLKLRNLSPDVARALGIKATKGVAITDVTEGSAADDAGLQRGDVIERVGQTPITGMADFGTAVSQILGGQSGTSKKVALYVNRGDQRSFVFVTIE</sequence>
<organism evidence="13 14">
    <name type="scientific">Abditibacterium utsteinense</name>
    <dbReference type="NCBI Taxonomy" id="1960156"/>
    <lineage>
        <taxon>Bacteria</taxon>
        <taxon>Pseudomonadati</taxon>
        <taxon>Abditibacteriota</taxon>
        <taxon>Abditibacteriia</taxon>
        <taxon>Abditibacteriales</taxon>
        <taxon>Abditibacteriaceae</taxon>
        <taxon>Abditibacterium</taxon>
    </lineage>
</organism>
<feature type="binding site" evidence="10">
    <location>
        <position position="193"/>
    </location>
    <ligand>
        <name>substrate</name>
    </ligand>
</feature>
<dbReference type="InterPro" id="IPR001478">
    <property type="entry name" value="PDZ"/>
</dbReference>
<comment type="caution">
    <text evidence="13">The sequence shown here is derived from an EMBL/GenBank/DDBJ whole genome shotgun (WGS) entry which is preliminary data.</text>
</comment>
<dbReference type="InterPro" id="IPR011782">
    <property type="entry name" value="Pept_S1C_Do"/>
</dbReference>
<dbReference type="GO" id="GO:0004252">
    <property type="term" value="F:serine-type endopeptidase activity"/>
    <property type="evidence" value="ECO:0007669"/>
    <property type="project" value="InterPro"/>
</dbReference>
<dbReference type="InterPro" id="IPR009003">
    <property type="entry name" value="Peptidase_S1_PA"/>
</dbReference>
<comment type="similarity">
    <text evidence="2">Belongs to the peptidase S1C family.</text>
</comment>
<evidence type="ECO:0000256" key="3">
    <source>
        <dbReference type="ARBA" id="ARBA00022670"/>
    </source>
</evidence>
<dbReference type="NCBIfam" id="TIGR02037">
    <property type="entry name" value="degP_htrA_DO"/>
    <property type="match status" value="1"/>
</dbReference>
<dbReference type="Pfam" id="PF17820">
    <property type="entry name" value="PDZ_6"/>
    <property type="match status" value="1"/>
</dbReference>
<dbReference type="PRINTS" id="PR00834">
    <property type="entry name" value="PROTEASES2C"/>
</dbReference>
<proteinExistence type="inferred from homology"/>
<dbReference type="PANTHER" id="PTHR22939:SF129">
    <property type="entry name" value="SERINE PROTEASE HTRA2, MITOCHONDRIAL"/>
    <property type="match status" value="1"/>
</dbReference>
<feature type="domain" description="PDZ" evidence="12">
    <location>
        <begin position="343"/>
        <end position="435"/>
    </location>
</feature>
<feature type="region of interest" description="Disordered" evidence="11">
    <location>
        <begin position="83"/>
        <end position="123"/>
    </location>
</feature>
<dbReference type="InParanoid" id="A0A2S8SNX2"/>
<dbReference type="InterPro" id="IPR001940">
    <property type="entry name" value="Peptidase_S1C"/>
</dbReference>